<dbReference type="Proteomes" id="UP001163223">
    <property type="component" value="Chromosome"/>
</dbReference>
<evidence type="ECO:0000313" key="1">
    <source>
        <dbReference type="EMBL" id="WAJ30567.1"/>
    </source>
</evidence>
<reference evidence="1" key="1">
    <citation type="submission" date="2022-11" db="EMBL/GenBank/DDBJ databases">
        <title>beta-Carotene-producing bacterium, Jeongeuplla avenae sp. nov., alleviates the salt stress of Arabidopsis seedlings.</title>
        <authorList>
            <person name="Jiang L."/>
            <person name="Lee J."/>
        </authorList>
    </citation>
    <scope>NUCLEOTIDE SEQUENCE</scope>
    <source>
        <strain evidence="1">DY_R2A_6</strain>
    </source>
</reference>
<keyword evidence="2" id="KW-1185">Reference proteome</keyword>
<evidence type="ECO:0000313" key="2">
    <source>
        <dbReference type="Proteomes" id="UP001163223"/>
    </source>
</evidence>
<dbReference type="EMBL" id="CP113520">
    <property type="protein sequence ID" value="WAJ30567.1"/>
    <property type="molecule type" value="Genomic_DNA"/>
</dbReference>
<sequence length="297" mass="32186">MRLRPLLSAALFSAILASGPAVAQAPRGLGDLGAARAAETGDPVDVELVLAVDVSWSMDLSEQAIQREGYAAAFRSEEVQRAITEGNHGRVAVTYIEWAGAFSQSVVVPWTLIDSKESAESFAYSLGKTTPIRARRTSIASAIDFSAPLFDNNGYAGQRRVIDISGDGPNNQGPLVTQSRDDATRRGITINGLPLMTTDTAMGSNWGSISNLDEYYADCVIGGPGAFSIPVTSWDQFPLAVRRKLVLELAGLWPNMRRDEGARDGTVIRIQSEEPTDCTVGESMWQDRQRFWMDGVQ</sequence>
<accession>A0ACD4NVD7</accession>
<protein>
    <submittedName>
        <fullName evidence="1">DUF1194 domain-containing protein</fullName>
    </submittedName>
</protein>
<gene>
    <name evidence="1" type="ORF">OXU80_10320</name>
</gene>
<name>A0ACD4NVD7_9HYPH</name>
<proteinExistence type="predicted"/>
<organism evidence="1 2">
    <name type="scientific">Antarcticirhabdus aurantiaca</name>
    <dbReference type="NCBI Taxonomy" id="2606717"/>
    <lineage>
        <taxon>Bacteria</taxon>
        <taxon>Pseudomonadati</taxon>
        <taxon>Pseudomonadota</taxon>
        <taxon>Alphaproteobacteria</taxon>
        <taxon>Hyphomicrobiales</taxon>
        <taxon>Aurantimonadaceae</taxon>
        <taxon>Antarcticirhabdus</taxon>
    </lineage>
</organism>